<dbReference type="InterPro" id="IPR012675">
    <property type="entry name" value="Beta-grasp_dom_sf"/>
</dbReference>
<evidence type="ECO:0000313" key="10">
    <source>
        <dbReference type="EMBL" id="KAK3278195.1"/>
    </source>
</evidence>
<proteinExistence type="inferred from homology"/>
<dbReference type="AlphaFoldDB" id="A0AAE0LAZ6"/>
<dbReference type="Proteomes" id="UP001190700">
    <property type="component" value="Unassembled WGS sequence"/>
</dbReference>
<comment type="caution">
    <text evidence="10">The sequence shown here is derived from an EMBL/GenBank/DDBJ whole genome shotgun (WGS) entry which is preliminary data.</text>
</comment>
<keyword evidence="4" id="KW-0479">Metal-binding</keyword>
<keyword evidence="7" id="KW-0411">Iron-sulfur</keyword>
<comment type="cofactor">
    <cofactor evidence="8">
        <name>[2Fe-2S] cluster</name>
        <dbReference type="ChEBI" id="CHEBI:190135"/>
    </cofactor>
</comment>
<evidence type="ECO:0000256" key="6">
    <source>
        <dbReference type="ARBA" id="ARBA00023004"/>
    </source>
</evidence>
<dbReference type="CDD" id="cd00207">
    <property type="entry name" value="fer2"/>
    <property type="match status" value="1"/>
</dbReference>
<evidence type="ECO:0000256" key="5">
    <source>
        <dbReference type="ARBA" id="ARBA00022982"/>
    </source>
</evidence>
<gene>
    <name evidence="10" type="ORF">CYMTET_13852</name>
</gene>
<name>A0AAE0LAZ6_9CHLO</name>
<dbReference type="SUPFAM" id="SSF54292">
    <property type="entry name" value="2Fe-2S ferredoxin-like"/>
    <property type="match status" value="1"/>
</dbReference>
<sequence>MASTMSLRGTLNRLGQMHCSGKGQVLDCKKNRPACARSTRLLVSADLEFCRDKVNSPTYREVTEESKMCKVTVVGGEETQTIEIAEDEYILDGADRCGIDLPATCRGGICGACVGRIAEGKVDQSDIEDLDFVIDKEQQEQGFALLCMARPVGDVTIEAQCDWGNISMTEWKGATFYTGKPKSLFSEG</sequence>
<dbReference type="GO" id="GO:0051537">
    <property type="term" value="F:2 iron, 2 sulfur cluster binding"/>
    <property type="evidence" value="ECO:0007669"/>
    <property type="project" value="UniProtKB-KW"/>
</dbReference>
<keyword evidence="2" id="KW-0813">Transport</keyword>
<keyword evidence="5" id="KW-0249">Electron transport</keyword>
<dbReference type="InterPro" id="IPR036010">
    <property type="entry name" value="2Fe-2S_ferredoxin-like_sf"/>
</dbReference>
<dbReference type="PANTHER" id="PTHR43112:SF21">
    <property type="entry name" value="FERREDOXIN"/>
    <property type="match status" value="1"/>
</dbReference>
<evidence type="ECO:0000256" key="2">
    <source>
        <dbReference type="ARBA" id="ARBA00022448"/>
    </source>
</evidence>
<dbReference type="Pfam" id="PF00111">
    <property type="entry name" value="Fer2"/>
    <property type="match status" value="1"/>
</dbReference>
<accession>A0AAE0LAZ6</accession>
<evidence type="ECO:0000259" key="9">
    <source>
        <dbReference type="PROSITE" id="PS51085"/>
    </source>
</evidence>
<evidence type="ECO:0000256" key="8">
    <source>
        <dbReference type="ARBA" id="ARBA00034078"/>
    </source>
</evidence>
<dbReference type="PROSITE" id="PS00197">
    <property type="entry name" value="2FE2S_FER_1"/>
    <property type="match status" value="1"/>
</dbReference>
<evidence type="ECO:0000256" key="4">
    <source>
        <dbReference type="ARBA" id="ARBA00022723"/>
    </source>
</evidence>
<dbReference type="EMBL" id="LGRX02005564">
    <property type="protein sequence ID" value="KAK3278195.1"/>
    <property type="molecule type" value="Genomic_DNA"/>
</dbReference>
<comment type="similarity">
    <text evidence="1">Belongs to the 2Fe2S plant-type ferredoxin family.</text>
</comment>
<evidence type="ECO:0000256" key="1">
    <source>
        <dbReference type="ARBA" id="ARBA00007874"/>
    </source>
</evidence>
<keyword evidence="11" id="KW-1185">Reference proteome</keyword>
<protein>
    <recommendedName>
        <fullName evidence="9">2Fe-2S ferredoxin-type domain-containing protein</fullName>
    </recommendedName>
</protein>
<dbReference type="Gene3D" id="3.10.20.30">
    <property type="match status" value="1"/>
</dbReference>
<evidence type="ECO:0000256" key="7">
    <source>
        <dbReference type="ARBA" id="ARBA00023014"/>
    </source>
</evidence>
<organism evidence="10 11">
    <name type="scientific">Cymbomonas tetramitiformis</name>
    <dbReference type="NCBI Taxonomy" id="36881"/>
    <lineage>
        <taxon>Eukaryota</taxon>
        <taxon>Viridiplantae</taxon>
        <taxon>Chlorophyta</taxon>
        <taxon>Pyramimonadophyceae</taxon>
        <taxon>Pyramimonadales</taxon>
        <taxon>Pyramimonadaceae</taxon>
        <taxon>Cymbomonas</taxon>
    </lineage>
</organism>
<evidence type="ECO:0000256" key="3">
    <source>
        <dbReference type="ARBA" id="ARBA00022714"/>
    </source>
</evidence>
<evidence type="ECO:0000313" key="11">
    <source>
        <dbReference type="Proteomes" id="UP001190700"/>
    </source>
</evidence>
<feature type="domain" description="2Fe-2S ferredoxin-type" evidence="9">
    <location>
        <begin position="69"/>
        <end position="163"/>
    </location>
</feature>
<reference evidence="10 11" key="1">
    <citation type="journal article" date="2015" name="Genome Biol. Evol.">
        <title>Comparative Genomics of a Bacterivorous Green Alga Reveals Evolutionary Causalities and Consequences of Phago-Mixotrophic Mode of Nutrition.</title>
        <authorList>
            <person name="Burns J.A."/>
            <person name="Paasch A."/>
            <person name="Narechania A."/>
            <person name="Kim E."/>
        </authorList>
    </citation>
    <scope>NUCLEOTIDE SEQUENCE [LARGE SCALE GENOMIC DNA]</scope>
    <source>
        <strain evidence="10 11">PLY_AMNH</strain>
    </source>
</reference>
<keyword evidence="6" id="KW-0408">Iron</keyword>
<dbReference type="PROSITE" id="PS51085">
    <property type="entry name" value="2FE2S_FER_2"/>
    <property type="match status" value="1"/>
</dbReference>
<keyword evidence="3" id="KW-0001">2Fe-2S</keyword>
<dbReference type="GO" id="GO:0046872">
    <property type="term" value="F:metal ion binding"/>
    <property type="evidence" value="ECO:0007669"/>
    <property type="project" value="UniProtKB-KW"/>
</dbReference>
<dbReference type="InterPro" id="IPR006058">
    <property type="entry name" value="2Fe2S_fd_BS"/>
</dbReference>
<dbReference type="PANTHER" id="PTHR43112">
    <property type="entry name" value="FERREDOXIN"/>
    <property type="match status" value="1"/>
</dbReference>
<dbReference type="InterPro" id="IPR001041">
    <property type="entry name" value="2Fe-2S_ferredoxin-type"/>
</dbReference>